<keyword evidence="3" id="KW-1185">Reference proteome</keyword>
<evidence type="ECO:0000313" key="2">
    <source>
        <dbReference type="EMBL" id="QGM45930.1"/>
    </source>
</evidence>
<feature type="transmembrane region" description="Helical" evidence="1">
    <location>
        <begin position="151"/>
        <end position="169"/>
    </location>
</feature>
<evidence type="ECO:0000256" key="1">
    <source>
        <dbReference type="SAM" id="Phobius"/>
    </source>
</evidence>
<evidence type="ECO:0000313" key="3">
    <source>
        <dbReference type="Proteomes" id="UP000309061"/>
    </source>
</evidence>
<dbReference type="Proteomes" id="UP000309061">
    <property type="component" value="Chromosome"/>
</dbReference>
<dbReference type="OrthoDB" id="7375506at2"/>
<keyword evidence="1" id="KW-0472">Membrane</keyword>
<accession>A0A6B8KHI2</accession>
<dbReference type="KEGG" id="mhey:H2LOC_009565"/>
<name>A0A6B8KHI2_9HYPH</name>
<protein>
    <submittedName>
        <fullName evidence="2">Uncharacterized protein</fullName>
    </submittedName>
</protein>
<keyword evidence="1" id="KW-1133">Transmembrane helix</keyword>
<feature type="transmembrane region" description="Helical" evidence="1">
    <location>
        <begin position="98"/>
        <end position="118"/>
    </location>
</feature>
<reference evidence="2 3" key="1">
    <citation type="submission" date="2019-11" db="EMBL/GenBank/DDBJ databases">
        <title>The genome sequence of Methylocystis heyeri.</title>
        <authorList>
            <person name="Oshkin I.Y."/>
            <person name="Miroshnikov K."/>
            <person name="Dedysh S.N."/>
        </authorList>
    </citation>
    <scope>NUCLEOTIDE SEQUENCE [LARGE SCALE GENOMIC DNA]</scope>
    <source>
        <strain evidence="2 3">H2</strain>
    </source>
</reference>
<dbReference type="AlphaFoldDB" id="A0A6B8KHI2"/>
<organism evidence="2 3">
    <name type="scientific">Methylocystis heyeri</name>
    <dbReference type="NCBI Taxonomy" id="391905"/>
    <lineage>
        <taxon>Bacteria</taxon>
        <taxon>Pseudomonadati</taxon>
        <taxon>Pseudomonadota</taxon>
        <taxon>Alphaproteobacteria</taxon>
        <taxon>Hyphomicrobiales</taxon>
        <taxon>Methylocystaceae</taxon>
        <taxon>Methylocystis</taxon>
    </lineage>
</organism>
<feature type="transmembrane region" description="Helical" evidence="1">
    <location>
        <begin position="125"/>
        <end position="145"/>
    </location>
</feature>
<dbReference type="EMBL" id="CP046052">
    <property type="protein sequence ID" value="QGM45930.1"/>
    <property type="molecule type" value="Genomic_DNA"/>
</dbReference>
<dbReference type="RefSeq" id="WP_136496195.1">
    <property type="nucleotide sequence ID" value="NZ_CP046052.1"/>
</dbReference>
<feature type="transmembrane region" description="Helical" evidence="1">
    <location>
        <begin position="20"/>
        <end position="37"/>
    </location>
</feature>
<sequence>MAEQQGESTAHGFFRRDWPYIAMLIAAIVGVAFASVMPVATTYYWEFLVPCFAAVCVWTRLHDAQHQALLGRLIRIEALHWGAVFVAMRIVTMSDVSQMVNVVATPLLVLTVLALGTFTAGAQIGAWRICVVGLILGISVPFIAWLDRSTLLVTLIALVVGAIAAFVWGHHKGSPRASSSHLRL</sequence>
<proteinExistence type="predicted"/>
<feature type="transmembrane region" description="Helical" evidence="1">
    <location>
        <begin position="73"/>
        <end position="92"/>
    </location>
</feature>
<keyword evidence="1" id="KW-0812">Transmembrane</keyword>
<gene>
    <name evidence="2" type="ORF">H2LOC_009565</name>
</gene>